<dbReference type="InterPro" id="IPR015943">
    <property type="entry name" value="WD40/YVTN_repeat-like_dom_sf"/>
</dbReference>
<dbReference type="EMBL" id="JABBJJ010000339">
    <property type="protein sequence ID" value="NMO21638.1"/>
    <property type="molecule type" value="Genomic_DNA"/>
</dbReference>
<evidence type="ECO:0008006" key="4">
    <source>
        <dbReference type="Google" id="ProtNLM"/>
    </source>
</evidence>
<dbReference type="InterPro" id="IPR018247">
    <property type="entry name" value="EF_Hand_1_Ca_BS"/>
</dbReference>
<dbReference type="InterPro" id="IPR052025">
    <property type="entry name" value="Xyloglucanase_GH74"/>
</dbReference>
<reference evidence="2 3" key="1">
    <citation type="submission" date="2020-04" db="EMBL/GenBank/DDBJ databases">
        <title>Draft genome of Pyxidicoccus fallax type strain.</title>
        <authorList>
            <person name="Whitworth D.E."/>
        </authorList>
    </citation>
    <scope>NUCLEOTIDE SEQUENCE [LARGE SCALE GENOMIC DNA]</scope>
    <source>
        <strain evidence="2 3">DSM 14698</strain>
    </source>
</reference>
<dbReference type="Proteomes" id="UP000518300">
    <property type="component" value="Unassembled WGS sequence"/>
</dbReference>
<dbReference type="SUPFAM" id="SSF110296">
    <property type="entry name" value="Oligoxyloglucan reducing end-specific cellobiohydrolase"/>
    <property type="match status" value="1"/>
</dbReference>
<name>A0A848LUD2_9BACT</name>
<evidence type="ECO:0000313" key="2">
    <source>
        <dbReference type="EMBL" id="NMO21638.1"/>
    </source>
</evidence>
<dbReference type="AlphaFoldDB" id="A0A848LUD2"/>
<sequence>MHLRRRVVVSLALGAGVLSLAAPASVRAYRVWAEEQRRLRFEDFMRKPGEDVPPQLRTAVEEEMFENTYVERDIDDAFSRWMAHKAQWGVPTAEDSTILLGEARAEAQRWPELMPRPPGSKGLGQNANSWVNLGPTDARFQHNGRQYLQVDSGRISGIAVHPKDQNIGYLSTSGGGVWKTFNLLAEEPSWQPIGETLGNLAVGDMAMDPNNPDTLYVGLGDFVDMPGGQVVKTTNGGGRWETPVALTGRYPANVGNRAVEALRVRAIKVDPNAPNIVLVGTEVGLFRSTDAGASFQLVDLPNFGEQVPEAVWNIAYTGQVGGQSRWALSGVAYDYVDAPVHTAGTVYQGDIWVSTDSGQSWSSRLAANGLPDLDNDPSTLPDAGRISLAAGSPAADPSQTVLFALTTRVSDDTLGGGIWRSKDAGQTWQDVSGGEDGEGQPRNITFVDTSQCISINVHNNQAWYNSTIAVDPGDENRVILGGTYCGLRTINGLADKPTWEVVSHWLPAYTDSAMTDDGVLPYVHADWHRTLVVRTPTGYMTMVGGDGGLYTSTNVFNPGPINQQTVQWRFPNRGLATHLMYNVASGDPATGNQFIAFAGLQDNGTRFRDTQGSPTTFNQIIGGDGIGVAASRVGEDSIYWGSVQYSSTRYCDPDVPANNGCNSGAPWRTLVPPTTPAGGGCAFADATTFLTKVMAVNTGNRPAAITGTTYGVFRLAGTPVGTDRRQWQRLGACDSGVAVRALSVSTTVDGLYGVAGSGGRFRVMSGCTLDTPASQCTWTTTNRMGVDLNGNGTIDATETPTFTSSIDFPPNHTDIAPGSMFVASSQALASALPPGTGRVYLSRDRGQTWQNITNNLPNVPVNVVRFDPSDTTNQTIFAGTDLGVYRTSNQGATWERYGVGLPLVRVMDMFVGRTGGILRIATFGRGMWEIYPSATAERGVAGNGDFDRNGQVDFVDLLATANRVGTSPATQSQPYYDWNQDLVGTVNTVDDADLAQLLTRYGGRP</sequence>
<keyword evidence="3" id="KW-1185">Reference proteome</keyword>
<accession>A0A848LUD2</accession>
<evidence type="ECO:0000256" key="1">
    <source>
        <dbReference type="SAM" id="SignalP"/>
    </source>
</evidence>
<dbReference type="PANTHER" id="PTHR43739:SF5">
    <property type="entry name" value="EXO-ALPHA-SIALIDASE"/>
    <property type="match status" value="1"/>
</dbReference>
<dbReference type="PANTHER" id="PTHR43739">
    <property type="entry name" value="XYLOGLUCANASE (EUROFUNG)"/>
    <property type="match status" value="1"/>
</dbReference>
<dbReference type="Gene3D" id="2.130.10.10">
    <property type="entry name" value="YVTN repeat-like/Quinoprotein amine dehydrogenase"/>
    <property type="match status" value="3"/>
</dbReference>
<gene>
    <name evidence="2" type="ORF">HG543_43345</name>
</gene>
<feature type="chain" id="PRO_5032540996" description="Glycosyl hydrolase" evidence="1">
    <location>
        <begin position="22"/>
        <end position="1005"/>
    </location>
</feature>
<dbReference type="RefSeq" id="WP_169350816.1">
    <property type="nucleotide sequence ID" value="NZ_JABBJJ010000339.1"/>
</dbReference>
<comment type="caution">
    <text evidence="2">The sequence shown here is derived from an EMBL/GenBank/DDBJ whole genome shotgun (WGS) entry which is preliminary data.</text>
</comment>
<keyword evidence="1" id="KW-0732">Signal</keyword>
<evidence type="ECO:0000313" key="3">
    <source>
        <dbReference type="Proteomes" id="UP000518300"/>
    </source>
</evidence>
<proteinExistence type="predicted"/>
<dbReference type="GO" id="GO:0010411">
    <property type="term" value="P:xyloglucan metabolic process"/>
    <property type="evidence" value="ECO:0007669"/>
    <property type="project" value="TreeGrafter"/>
</dbReference>
<organism evidence="2 3">
    <name type="scientific">Pyxidicoccus fallax</name>
    <dbReference type="NCBI Taxonomy" id="394095"/>
    <lineage>
        <taxon>Bacteria</taxon>
        <taxon>Pseudomonadati</taxon>
        <taxon>Myxococcota</taxon>
        <taxon>Myxococcia</taxon>
        <taxon>Myxococcales</taxon>
        <taxon>Cystobacterineae</taxon>
        <taxon>Myxococcaceae</taxon>
        <taxon>Pyxidicoccus</taxon>
    </lineage>
</organism>
<feature type="signal peptide" evidence="1">
    <location>
        <begin position="1"/>
        <end position="21"/>
    </location>
</feature>
<protein>
    <recommendedName>
        <fullName evidence="4">Glycosyl hydrolase</fullName>
    </recommendedName>
</protein>
<dbReference type="PROSITE" id="PS00018">
    <property type="entry name" value="EF_HAND_1"/>
    <property type="match status" value="1"/>
</dbReference>